<keyword evidence="1" id="KW-1133">Transmembrane helix</keyword>
<keyword evidence="2" id="KW-0732">Signal</keyword>
<evidence type="ECO:0000313" key="4">
    <source>
        <dbReference type="Proteomes" id="UP001211907"/>
    </source>
</evidence>
<gene>
    <name evidence="3" type="ORF">HK100_007843</name>
</gene>
<proteinExistence type="predicted"/>
<evidence type="ECO:0000256" key="1">
    <source>
        <dbReference type="SAM" id="Phobius"/>
    </source>
</evidence>
<feature type="chain" id="PRO_5041928475" evidence="2">
    <location>
        <begin position="20"/>
        <end position="245"/>
    </location>
</feature>
<dbReference type="Proteomes" id="UP001211907">
    <property type="component" value="Unassembled WGS sequence"/>
</dbReference>
<protein>
    <submittedName>
        <fullName evidence="3">Uncharacterized protein</fullName>
    </submittedName>
</protein>
<keyword evidence="1" id="KW-0812">Transmembrane</keyword>
<feature type="signal peptide" evidence="2">
    <location>
        <begin position="1"/>
        <end position="19"/>
    </location>
</feature>
<keyword evidence="4" id="KW-1185">Reference proteome</keyword>
<feature type="transmembrane region" description="Helical" evidence="1">
    <location>
        <begin position="223"/>
        <end position="244"/>
    </location>
</feature>
<keyword evidence="1" id="KW-0472">Membrane</keyword>
<accession>A0AAD5T770</accession>
<comment type="caution">
    <text evidence="3">The sequence shown here is derived from an EMBL/GenBank/DDBJ whole genome shotgun (WGS) entry which is preliminary data.</text>
</comment>
<name>A0AAD5T770_9FUNG</name>
<dbReference type="EMBL" id="JADGJH010000373">
    <property type="protein sequence ID" value="KAJ3130623.1"/>
    <property type="molecule type" value="Genomic_DNA"/>
</dbReference>
<reference evidence="3" key="1">
    <citation type="submission" date="2020-05" db="EMBL/GenBank/DDBJ databases">
        <title>Phylogenomic resolution of chytrid fungi.</title>
        <authorList>
            <person name="Stajich J.E."/>
            <person name="Amses K."/>
            <person name="Simmons R."/>
            <person name="Seto K."/>
            <person name="Myers J."/>
            <person name="Bonds A."/>
            <person name="Quandt C.A."/>
            <person name="Barry K."/>
            <person name="Liu P."/>
            <person name="Grigoriev I."/>
            <person name="Longcore J.E."/>
            <person name="James T.Y."/>
        </authorList>
    </citation>
    <scope>NUCLEOTIDE SEQUENCE</scope>
    <source>
        <strain evidence="3">JEL0513</strain>
    </source>
</reference>
<evidence type="ECO:0000256" key="2">
    <source>
        <dbReference type="SAM" id="SignalP"/>
    </source>
</evidence>
<organism evidence="3 4">
    <name type="scientific">Physocladia obscura</name>
    <dbReference type="NCBI Taxonomy" id="109957"/>
    <lineage>
        <taxon>Eukaryota</taxon>
        <taxon>Fungi</taxon>
        <taxon>Fungi incertae sedis</taxon>
        <taxon>Chytridiomycota</taxon>
        <taxon>Chytridiomycota incertae sedis</taxon>
        <taxon>Chytridiomycetes</taxon>
        <taxon>Chytridiales</taxon>
        <taxon>Chytriomycetaceae</taxon>
        <taxon>Physocladia</taxon>
    </lineage>
</organism>
<evidence type="ECO:0000313" key="3">
    <source>
        <dbReference type="EMBL" id="KAJ3130623.1"/>
    </source>
</evidence>
<dbReference type="AlphaFoldDB" id="A0AAD5T770"/>
<sequence length="245" mass="25497">MQLQCLIVLLCLYAISCYGQVSTETAATLPAGWPATVPYPLPSPNGNGFIYYFPADAPAPPEWPPNYVWPPASVLQSSTTTETTDVTLTAIGLTASTLIAAATTVTLLASISSTLMCINSDLETLPTCAKECIAAQNVSIPLTAEEAIILKAAFDWNLYTTCITDGCASSTDLSAANNTRLLVNACIASPSNATTATAMPKTSNTISIKTAVTAQVSTTSKPAASGFLAVSVISFATFAFIFFLV</sequence>